<dbReference type="Proteomes" id="UP000199150">
    <property type="component" value="Unassembled WGS sequence"/>
</dbReference>
<accession>A0A1G4TKP0</accession>
<evidence type="ECO:0000313" key="1">
    <source>
        <dbReference type="EMBL" id="SCW81936.1"/>
    </source>
</evidence>
<gene>
    <name evidence="1" type="ORF">SAMN02927928_3657</name>
</gene>
<name>A0A1G4TKP0_9CAUL</name>
<keyword evidence="2" id="KW-1185">Reference proteome</keyword>
<reference evidence="2" key="1">
    <citation type="submission" date="2016-10" db="EMBL/GenBank/DDBJ databases">
        <authorList>
            <person name="Varghese N."/>
            <person name="Submissions S."/>
        </authorList>
    </citation>
    <scope>NUCLEOTIDE SEQUENCE [LARGE SCALE GENOMIC DNA]</scope>
    <source>
        <strain evidence="2">CGMCC 1.3431</strain>
    </source>
</reference>
<organism evidence="1 2">
    <name type="scientific">Asticcacaulis taihuensis</name>
    <dbReference type="NCBI Taxonomy" id="260084"/>
    <lineage>
        <taxon>Bacteria</taxon>
        <taxon>Pseudomonadati</taxon>
        <taxon>Pseudomonadota</taxon>
        <taxon>Alphaproteobacteria</taxon>
        <taxon>Caulobacterales</taxon>
        <taxon>Caulobacteraceae</taxon>
        <taxon>Asticcacaulis</taxon>
    </lineage>
</organism>
<proteinExistence type="predicted"/>
<evidence type="ECO:0000313" key="2">
    <source>
        <dbReference type="Proteomes" id="UP000199150"/>
    </source>
</evidence>
<dbReference type="EMBL" id="FMTS01000009">
    <property type="protein sequence ID" value="SCW81936.1"/>
    <property type="molecule type" value="Genomic_DNA"/>
</dbReference>
<sequence>MIVAPLTQGAGFINFEKKPLALRSEGVGEEAQSVGTICALFTSLLETRRSNLTGLQALSLLYDNTPSTNFIKYNFIFCL</sequence>
<dbReference type="AlphaFoldDB" id="A0A1G4TKP0"/>
<protein>
    <submittedName>
        <fullName evidence="1">Uncharacterized protein</fullName>
    </submittedName>
</protein>